<keyword evidence="4" id="KW-0378">Hydrolase</keyword>
<keyword evidence="5" id="KW-1185">Reference proteome</keyword>
<dbReference type="eggNOG" id="KOG0176">
    <property type="taxonomic scope" value="Eukaryota"/>
</dbReference>
<dbReference type="PANTHER" id="PTHR11599">
    <property type="entry name" value="PROTEASOME SUBUNIT ALPHA/BETA"/>
    <property type="match status" value="1"/>
</dbReference>
<sequence length="402" mass="46685">MHNQFYLNLSLYNQNYFYLKLIKFIKIFFKIYSFYIRKNTYISFFVFNFKKFVYILNIQKLYKQEIQNYIILQIKSFQNLKFLVILETFRKCSFIIISIFYFLQKSGSQNKIYNLQIKNIQRQENKDIQKIIILKIKNIENVKRKVINFRNKKKQNKININSSNYDRSVNTFSKQGRLLQVENAMQAMKLGNSSIGIKVNEGVVLAVERKVDSTLMNPKSNEKISEIDCHIACAASGFIPDARTLVDYARVEAQNHRFTYNEPMNVRALTQTVSDLALNFGEGDPSMKRKPMSRPYGVALLIAGVDDSGPNLYKTDPSGTMTEYFAQGIGPADEGIQVILNEQYKQDLTLLEAEKLALNCLKQVMEEKINKKNVELCVISTANPIYTERSPEYVEEIIKNLQ</sequence>
<dbReference type="MEROPS" id="T01.995"/>
<feature type="domain" description="Proteasome alpha-type subunits" evidence="3">
    <location>
        <begin position="165"/>
        <end position="187"/>
    </location>
</feature>
<gene>
    <name evidence="4" type="ORF">IMG5_115720</name>
</gene>
<dbReference type="FunCoup" id="G0QU93">
    <property type="interactions" value="569"/>
</dbReference>
<dbReference type="PROSITE" id="PS51475">
    <property type="entry name" value="PROTEASOME_ALPHA_2"/>
    <property type="match status" value="1"/>
</dbReference>
<dbReference type="OrthoDB" id="431557at2759"/>
<dbReference type="NCBIfam" id="NF003075">
    <property type="entry name" value="PRK03996.1"/>
    <property type="match status" value="1"/>
</dbReference>
<dbReference type="Pfam" id="PF10584">
    <property type="entry name" value="Proteasome_A_N"/>
    <property type="match status" value="1"/>
</dbReference>
<dbReference type="OMA" id="DRTPSCH"/>
<dbReference type="SUPFAM" id="SSF56235">
    <property type="entry name" value="N-terminal nucleophile aminohydrolases (Ntn hydrolases)"/>
    <property type="match status" value="1"/>
</dbReference>
<dbReference type="InterPro" id="IPR000426">
    <property type="entry name" value="Proteasome_asu_N"/>
</dbReference>
<dbReference type="FunFam" id="3.60.20.10:FF:000054">
    <property type="entry name" value="Proteasome subunit alpha type"/>
    <property type="match status" value="1"/>
</dbReference>
<dbReference type="GeneID" id="14907346"/>
<comment type="similarity">
    <text evidence="2">Belongs to the peptidase T1A family.</text>
</comment>
<protein>
    <submittedName>
        <fullName evidence="4">Proteasome alpha subunit, putative</fullName>
        <ecNumber evidence="4">3.4.25.1</ecNumber>
    </submittedName>
</protein>
<dbReference type="Gene3D" id="3.60.20.10">
    <property type="entry name" value="Glutamine Phosphoribosylpyrophosphate, subunit 1, domain 1"/>
    <property type="match status" value="1"/>
</dbReference>
<dbReference type="Pfam" id="PF00227">
    <property type="entry name" value="Proteasome"/>
    <property type="match status" value="1"/>
</dbReference>
<dbReference type="STRING" id="857967.G0QU93"/>
<accession>G0QU93</accession>
<evidence type="ECO:0000256" key="1">
    <source>
        <dbReference type="ARBA" id="ARBA00022942"/>
    </source>
</evidence>
<dbReference type="InParanoid" id="G0QU93"/>
<proteinExistence type="inferred from homology"/>
<reference evidence="4 5" key="1">
    <citation type="submission" date="2011-07" db="EMBL/GenBank/DDBJ databases">
        <authorList>
            <person name="Coyne R."/>
            <person name="Brami D."/>
            <person name="Johnson J."/>
            <person name="Hostetler J."/>
            <person name="Hannick L."/>
            <person name="Clark T."/>
            <person name="Cassidy-Hanley D."/>
            <person name="Inman J."/>
        </authorList>
    </citation>
    <scope>NUCLEOTIDE SEQUENCE [LARGE SCALE GENOMIC DNA]</scope>
    <source>
        <strain evidence="4 5">G5</strain>
    </source>
</reference>
<dbReference type="GO" id="GO:0006511">
    <property type="term" value="P:ubiquitin-dependent protein catabolic process"/>
    <property type="evidence" value="ECO:0007669"/>
    <property type="project" value="InterPro"/>
</dbReference>
<name>G0QU93_ICHMU</name>
<dbReference type="GO" id="GO:0019773">
    <property type="term" value="C:proteasome core complex, alpha-subunit complex"/>
    <property type="evidence" value="ECO:0007669"/>
    <property type="project" value="UniProtKB-UniRule"/>
</dbReference>
<keyword evidence="1 2" id="KW-0647">Proteasome</keyword>
<evidence type="ECO:0000259" key="3">
    <source>
        <dbReference type="SMART" id="SM00948"/>
    </source>
</evidence>
<evidence type="ECO:0000313" key="5">
    <source>
        <dbReference type="Proteomes" id="UP000008983"/>
    </source>
</evidence>
<dbReference type="InterPro" id="IPR001353">
    <property type="entry name" value="Proteasome_sua/b"/>
</dbReference>
<organism evidence="4 5">
    <name type="scientific">Ichthyophthirius multifiliis</name>
    <name type="common">White spot disease agent</name>
    <name type="synonym">Ich</name>
    <dbReference type="NCBI Taxonomy" id="5932"/>
    <lineage>
        <taxon>Eukaryota</taxon>
        <taxon>Sar</taxon>
        <taxon>Alveolata</taxon>
        <taxon>Ciliophora</taxon>
        <taxon>Intramacronucleata</taxon>
        <taxon>Oligohymenophorea</taxon>
        <taxon>Hymenostomatida</taxon>
        <taxon>Ophryoglenina</taxon>
        <taxon>Ichthyophthirius</taxon>
    </lineage>
</organism>
<dbReference type="InterPro" id="IPR029055">
    <property type="entry name" value="Ntn_hydrolases_N"/>
</dbReference>
<dbReference type="Proteomes" id="UP000008983">
    <property type="component" value="Unassembled WGS sequence"/>
</dbReference>
<dbReference type="SMART" id="SM00948">
    <property type="entry name" value="Proteasome_A_N"/>
    <property type="match status" value="1"/>
</dbReference>
<dbReference type="InterPro" id="IPR050115">
    <property type="entry name" value="Proteasome_alpha"/>
</dbReference>
<dbReference type="InterPro" id="IPR023332">
    <property type="entry name" value="Proteasome_alpha-type"/>
</dbReference>
<dbReference type="EC" id="3.4.25.1" evidence="4"/>
<evidence type="ECO:0000313" key="4">
    <source>
        <dbReference type="EMBL" id="EGR31210.1"/>
    </source>
</evidence>
<dbReference type="EMBL" id="GL983905">
    <property type="protein sequence ID" value="EGR31210.1"/>
    <property type="molecule type" value="Genomic_DNA"/>
</dbReference>
<dbReference type="RefSeq" id="XP_004034696.1">
    <property type="nucleotide sequence ID" value="XM_004034648.1"/>
</dbReference>
<dbReference type="GO" id="GO:0016787">
    <property type="term" value="F:hydrolase activity"/>
    <property type="evidence" value="ECO:0007669"/>
    <property type="project" value="UniProtKB-KW"/>
</dbReference>
<dbReference type="AlphaFoldDB" id="G0QU93"/>
<evidence type="ECO:0000256" key="2">
    <source>
        <dbReference type="PROSITE-ProRule" id="PRU00808"/>
    </source>
</evidence>